<dbReference type="AlphaFoldDB" id="A0AAV7BKS3"/>
<accession>A0AAV7BKS3</accession>
<proteinExistence type="predicted"/>
<sequence>MRRQPEPCTWRHTKRCTWRAQDSPSAYPMHTQRGHTAASAILPSTAFSHIRCTPGPHIPAHLTLSPQPEDAPPSLSRLHPAKAAP</sequence>
<dbReference type="Proteomes" id="UP000824782">
    <property type="component" value="Unassembled WGS sequence"/>
</dbReference>
<evidence type="ECO:0000256" key="1">
    <source>
        <dbReference type="SAM" id="MobiDB-lite"/>
    </source>
</evidence>
<dbReference type="EMBL" id="WNYA01000005">
    <property type="protein sequence ID" value="KAG8573111.1"/>
    <property type="molecule type" value="Genomic_DNA"/>
</dbReference>
<reference evidence="2" key="1">
    <citation type="thesis" date="2020" institute="ProQuest LLC" country="789 East Eisenhower Parkway, Ann Arbor, MI, USA">
        <title>Comparative Genomics and Chromosome Evolution.</title>
        <authorList>
            <person name="Mudd A.B."/>
        </authorList>
    </citation>
    <scope>NUCLEOTIDE SEQUENCE</scope>
    <source>
        <strain evidence="2">237g6f4</strain>
        <tissue evidence="2">Blood</tissue>
    </source>
</reference>
<comment type="caution">
    <text evidence="2">The sequence shown here is derived from an EMBL/GenBank/DDBJ whole genome shotgun (WGS) entry which is preliminary data.</text>
</comment>
<evidence type="ECO:0000313" key="3">
    <source>
        <dbReference type="Proteomes" id="UP000824782"/>
    </source>
</evidence>
<evidence type="ECO:0000313" key="2">
    <source>
        <dbReference type="EMBL" id="KAG8573111.1"/>
    </source>
</evidence>
<protein>
    <submittedName>
        <fullName evidence="2">Uncharacterized protein</fullName>
    </submittedName>
</protein>
<gene>
    <name evidence="2" type="ORF">GDO81_012296</name>
</gene>
<name>A0AAV7BKS3_ENGPU</name>
<organism evidence="2 3">
    <name type="scientific">Engystomops pustulosus</name>
    <name type="common">Tungara frog</name>
    <name type="synonym">Physalaemus pustulosus</name>
    <dbReference type="NCBI Taxonomy" id="76066"/>
    <lineage>
        <taxon>Eukaryota</taxon>
        <taxon>Metazoa</taxon>
        <taxon>Chordata</taxon>
        <taxon>Craniata</taxon>
        <taxon>Vertebrata</taxon>
        <taxon>Euteleostomi</taxon>
        <taxon>Amphibia</taxon>
        <taxon>Batrachia</taxon>
        <taxon>Anura</taxon>
        <taxon>Neobatrachia</taxon>
        <taxon>Hyloidea</taxon>
        <taxon>Leptodactylidae</taxon>
        <taxon>Leiuperinae</taxon>
        <taxon>Engystomops</taxon>
    </lineage>
</organism>
<keyword evidence="3" id="KW-1185">Reference proteome</keyword>
<feature type="region of interest" description="Disordered" evidence="1">
    <location>
        <begin position="58"/>
        <end position="85"/>
    </location>
</feature>